<dbReference type="Gene3D" id="3.40.50.2300">
    <property type="match status" value="1"/>
</dbReference>
<dbReference type="InterPro" id="IPR052893">
    <property type="entry name" value="TCS_response_regulator"/>
</dbReference>
<dbReference type="CDD" id="cd17557">
    <property type="entry name" value="REC_Rcp-like"/>
    <property type="match status" value="1"/>
</dbReference>
<dbReference type="RefSeq" id="WP_137343117.1">
    <property type="nucleotide sequence ID" value="NZ_BSQH01000011.1"/>
</dbReference>
<protein>
    <submittedName>
        <fullName evidence="3">Response regulator</fullName>
    </submittedName>
</protein>
<dbReference type="GO" id="GO:0000160">
    <property type="term" value="P:phosphorelay signal transduction system"/>
    <property type="evidence" value="ECO:0007669"/>
    <property type="project" value="InterPro"/>
</dbReference>
<dbReference type="SMART" id="SM00448">
    <property type="entry name" value="REC"/>
    <property type="match status" value="1"/>
</dbReference>
<dbReference type="Pfam" id="PF00072">
    <property type="entry name" value="Response_reg"/>
    <property type="match status" value="1"/>
</dbReference>
<dbReference type="InterPro" id="IPR001789">
    <property type="entry name" value="Sig_transdc_resp-reg_receiver"/>
</dbReference>
<evidence type="ECO:0000256" key="1">
    <source>
        <dbReference type="PROSITE-ProRule" id="PRU00169"/>
    </source>
</evidence>
<comment type="caution">
    <text evidence="3">The sequence shown here is derived from an EMBL/GenBank/DDBJ whole genome shotgun (WGS) entry which is preliminary data.</text>
</comment>
<dbReference type="Proteomes" id="UP000304900">
    <property type="component" value="Unassembled WGS sequence"/>
</dbReference>
<dbReference type="InterPro" id="IPR011006">
    <property type="entry name" value="CheY-like_superfamily"/>
</dbReference>
<dbReference type="OrthoDB" id="7631574at2"/>
<name>A0A4U6CV23_9BACT</name>
<evidence type="ECO:0000313" key="4">
    <source>
        <dbReference type="Proteomes" id="UP000304900"/>
    </source>
</evidence>
<organism evidence="3 4">
    <name type="scientific">Dyadobacter frigoris</name>
    <dbReference type="NCBI Taxonomy" id="2576211"/>
    <lineage>
        <taxon>Bacteria</taxon>
        <taxon>Pseudomonadati</taxon>
        <taxon>Bacteroidota</taxon>
        <taxon>Cytophagia</taxon>
        <taxon>Cytophagales</taxon>
        <taxon>Spirosomataceae</taxon>
        <taxon>Dyadobacter</taxon>
    </lineage>
</organism>
<sequence>MKKIERKYIFLVDDDEDDCLLFEDALREVCDMTELRTANDGMELMDILENKMPPTPDVIFLDLNMPKKNGYECLTEIRKEAKFKDIPVVIFSTSGEEEIINRLYDEGADYYIKKPGSFSKLKLAIQHILAIDWRQHRFKTFKEDFYFQF</sequence>
<feature type="domain" description="Response regulatory" evidence="2">
    <location>
        <begin position="8"/>
        <end position="129"/>
    </location>
</feature>
<evidence type="ECO:0000313" key="3">
    <source>
        <dbReference type="EMBL" id="TKT88580.1"/>
    </source>
</evidence>
<gene>
    <name evidence="3" type="ORF">FDK13_26905</name>
</gene>
<dbReference type="AlphaFoldDB" id="A0A4U6CV23"/>
<evidence type="ECO:0000259" key="2">
    <source>
        <dbReference type="PROSITE" id="PS50110"/>
    </source>
</evidence>
<accession>A0A4U6CV23</accession>
<keyword evidence="4" id="KW-1185">Reference proteome</keyword>
<reference evidence="3 4" key="1">
    <citation type="submission" date="2019-05" db="EMBL/GenBank/DDBJ databases">
        <title>Dyadobacter AR-3-8 sp. nov., isolated from arctic soil.</title>
        <authorList>
            <person name="Chaudhary D.K."/>
        </authorList>
    </citation>
    <scope>NUCLEOTIDE SEQUENCE [LARGE SCALE GENOMIC DNA]</scope>
    <source>
        <strain evidence="3 4">AR-3-8</strain>
    </source>
</reference>
<proteinExistence type="predicted"/>
<dbReference type="EMBL" id="SZVO01000015">
    <property type="protein sequence ID" value="TKT88580.1"/>
    <property type="molecule type" value="Genomic_DNA"/>
</dbReference>
<feature type="modified residue" description="4-aspartylphosphate" evidence="1">
    <location>
        <position position="62"/>
    </location>
</feature>
<dbReference type="PROSITE" id="PS50110">
    <property type="entry name" value="RESPONSE_REGULATORY"/>
    <property type="match status" value="1"/>
</dbReference>
<keyword evidence="1" id="KW-0597">Phosphoprotein</keyword>
<dbReference type="PANTHER" id="PTHR44520">
    <property type="entry name" value="RESPONSE REGULATOR RCP1-RELATED"/>
    <property type="match status" value="1"/>
</dbReference>
<dbReference type="PANTHER" id="PTHR44520:SF2">
    <property type="entry name" value="RESPONSE REGULATOR RCP1"/>
    <property type="match status" value="1"/>
</dbReference>
<dbReference type="SUPFAM" id="SSF52172">
    <property type="entry name" value="CheY-like"/>
    <property type="match status" value="1"/>
</dbReference>